<gene>
    <name evidence="2" type="ORF">DFO67_107102</name>
</gene>
<accession>A0A4R8G2X9</accession>
<dbReference type="AlphaFoldDB" id="A0A4R8G2X9"/>
<reference evidence="2 3" key="1">
    <citation type="submission" date="2019-03" db="EMBL/GenBank/DDBJ databases">
        <title>Freshwater and sediment microbial communities from various areas in North America, analyzing microbe dynamics in response to fracking.</title>
        <authorList>
            <person name="Lamendella R."/>
        </authorList>
    </citation>
    <scope>NUCLEOTIDE SEQUENCE [LARGE SCALE GENOMIC DNA]</scope>
    <source>
        <strain evidence="2 3">6_TX</strain>
    </source>
</reference>
<evidence type="ECO:0000313" key="3">
    <source>
        <dbReference type="Proteomes" id="UP000294489"/>
    </source>
</evidence>
<dbReference type="Proteomes" id="UP000294489">
    <property type="component" value="Unassembled WGS sequence"/>
</dbReference>
<dbReference type="GO" id="GO:0042597">
    <property type="term" value="C:periplasmic space"/>
    <property type="evidence" value="ECO:0007669"/>
    <property type="project" value="InterPro"/>
</dbReference>
<dbReference type="Gene3D" id="1.20.120.1490">
    <property type="match status" value="1"/>
</dbReference>
<dbReference type="OrthoDB" id="6174033at2"/>
<protein>
    <submittedName>
        <fullName evidence="2">Spy/CpxP family protein refolding chaperone</fullName>
    </submittedName>
</protein>
<dbReference type="Pfam" id="PF07813">
    <property type="entry name" value="LTXXQ"/>
    <property type="match status" value="1"/>
</dbReference>
<comment type="caution">
    <text evidence="2">The sequence shown here is derived from an EMBL/GenBank/DDBJ whole genome shotgun (WGS) entry which is preliminary data.</text>
</comment>
<evidence type="ECO:0000256" key="1">
    <source>
        <dbReference type="SAM" id="SignalP"/>
    </source>
</evidence>
<keyword evidence="1" id="KW-0732">Signal</keyword>
<dbReference type="CDD" id="cd09916">
    <property type="entry name" value="CpxP_like"/>
    <property type="match status" value="1"/>
</dbReference>
<feature type="signal peptide" evidence="1">
    <location>
        <begin position="1"/>
        <end position="26"/>
    </location>
</feature>
<sequence length="270" mass="27711">MKMRQQTLAWSLALGLGLLASTAVSAHGPMSGQGDMGPYMHGGMGPGMMGGQGGMGPGMMGGQGSMGPGMMGGQGGMGPGMMGGQGSMGPGMMGSQGGMGPSMMGGQSGMGPGMMGGQGGMGPGMMGGQGGMGPGMMGGQGGMGPGMMGGQGGMGPGMMGGQDSMGLGMMGDRGLLLLLDEQQQRDMLDIRKKYRDTQIERMSKMMDMRDEMMLLMNQPTPDPDAVKSLHVRMAELHGDMMADRIRMQNEIHGLLTEEQRQQLQQGMSQP</sequence>
<dbReference type="RefSeq" id="WP_134017693.1">
    <property type="nucleotide sequence ID" value="NZ_SOEC01000007.1"/>
</dbReference>
<evidence type="ECO:0000313" key="2">
    <source>
        <dbReference type="EMBL" id="TDX29426.1"/>
    </source>
</evidence>
<dbReference type="EMBL" id="SOEC01000007">
    <property type="protein sequence ID" value="TDX29426.1"/>
    <property type="molecule type" value="Genomic_DNA"/>
</dbReference>
<feature type="chain" id="PRO_5020872285" evidence="1">
    <location>
        <begin position="27"/>
        <end position="270"/>
    </location>
</feature>
<name>A0A4R8G2X9_9GAMM</name>
<dbReference type="InterPro" id="IPR012899">
    <property type="entry name" value="LTXXQ"/>
</dbReference>
<organism evidence="2 3">
    <name type="scientific">Modicisalibacter xianhensis</name>
    <dbReference type="NCBI Taxonomy" id="442341"/>
    <lineage>
        <taxon>Bacteria</taxon>
        <taxon>Pseudomonadati</taxon>
        <taxon>Pseudomonadota</taxon>
        <taxon>Gammaproteobacteria</taxon>
        <taxon>Oceanospirillales</taxon>
        <taxon>Halomonadaceae</taxon>
        <taxon>Modicisalibacter</taxon>
    </lineage>
</organism>
<proteinExistence type="predicted"/>